<dbReference type="AlphaFoldDB" id="A0A2N8UGT7"/>
<evidence type="ECO:0000313" key="4">
    <source>
        <dbReference type="Proteomes" id="UP000239563"/>
    </source>
</evidence>
<dbReference type="EMBL" id="LT795063">
    <property type="protein sequence ID" value="SJX63988.1"/>
    <property type="molecule type" value="Genomic_DNA"/>
</dbReference>
<gene>
    <name evidence="3" type="ORF">SRS1_11227</name>
</gene>
<feature type="compositionally biased region" description="Basic and acidic residues" evidence="1">
    <location>
        <begin position="174"/>
        <end position="187"/>
    </location>
</feature>
<sequence length="334" mass="36745">MSFRICRIGRRRHILMPLLIAVLLFVSSSLAAGGAGSEPDSRMHKIMRRTNEQTAPLLSEGGGGSSDAVGASAAGGSSVTPRVLDSSSYAYGRNENNEYYRVRLNEPNVRLPMPSIDHAARGPTPLFDALRARLTLQHDMYAAMPRGVGGVGTVESANNAARARSSADSTSEVGSDRFGEAETSSERWYPKEEPLVFSSPVRADSQMETDLEHPTHPGWTRSPYITEDGKPLYSPKMIMIKVGGGVRPYSPIPAGWTRLEPSQYRTRSPSPAYSSESNARRQRWWKRPLRTASGKLKAFKDKALGWFKGKSGSTTSTLSERLHDGARPLRRRRL</sequence>
<evidence type="ECO:0000256" key="2">
    <source>
        <dbReference type="SAM" id="SignalP"/>
    </source>
</evidence>
<proteinExistence type="predicted"/>
<feature type="chain" id="PRO_5014789596" evidence="2">
    <location>
        <begin position="32"/>
        <end position="334"/>
    </location>
</feature>
<evidence type="ECO:0000313" key="3">
    <source>
        <dbReference type="EMBL" id="SJX63988.1"/>
    </source>
</evidence>
<accession>A0A2N8UGT7</accession>
<name>A0A2N8UGT7_9BASI</name>
<keyword evidence="2" id="KW-0732">Signal</keyword>
<feature type="region of interest" description="Disordered" evidence="1">
    <location>
        <begin position="310"/>
        <end position="334"/>
    </location>
</feature>
<feature type="compositionally biased region" description="Low complexity" evidence="1">
    <location>
        <begin position="161"/>
        <end position="171"/>
    </location>
</feature>
<organism evidence="3 4">
    <name type="scientific">Sporisorium reilianum f. sp. reilianum</name>
    <dbReference type="NCBI Taxonomy" id="72559"/>
    <lineage>
        <taxon>Eukaryota</taxon>
        <taxon>Fungi</taxon>
        <taxon>Dikarya</taxon>
        <taxon>Basidiomycota</taxon>
        <taxon>Ustilaginomycotina</taxon>
        <taxon>Ustilaginomycetes</taxon>
        <taxon>Ustilaginales</taxon>
        <taxon>Ustilaginaceae</taxon>
        <taxon>Sporisorium</taxon>
    </lineage>
</organism>
<evidence type="ECO:0000256" key="1">
    <source>
        <dbReference type="SAM" id="MobiDB-lite"/>
    </source>
</evidence>
<feature type="signal peptide" evidence="2">
    <location>
        <begin position="1"/>
        <end position="31"/>
    </location>
</feature>
<feature type="region of interest" description="Disordered" evidence="1">
    <location>
        <begin position="161"/>
        <end position="187"/>
    </location>
</feature>
<feature type="region of interest" description="Disordered" evidence="1">
    <location>
        <begin position="55"/>
        <end position="81"/>
    </location>
</feature>
<feature type="compositionally biased region" description="Low complexity" evidence="1">
    <location>
        <begin position="66"/>
        <end position="78"/>
    </location>
</feature>
<reference evidence="3 4" key="1">
    <citation type="submission" date="2017-02" db="EMBL/GenBank/DDBJ databases">
        <authorList>
            <person name="Peterson S.W."/>
        </authorList>
    </citation>
    <scope>NUCLEOTIDE SEQUENCE [LARGE SCALE GENOMIC DNA]</scope>
    <source>
        <strain evidence="3 4">SRS1_H2-8</strain>
    </source>
</reference>
<protein>
    <submittedName>
        <fullName evidence="3">Uncharacterized protein</fullName>
    </submittedName>
</protein>
<dbReference type="Proteomes" id="UP000239563">
    <property type="component" value="Chromosome X"/>
</dbReference>